<dbReference type="HOGENOM" id="CLU_001724_12_1_1"/>
<evidence type="ECO:0000256" key="2">
    <source>
        <dbReference type="ARBA" id="ARBA00022679"/>
    </source>
</evidence>
<gene>
    <name evidence="3" type="ORF">CERSUDRAFT_67293</name>
</gene>
<dbReference type="STRING" id="914234.M2R5P4"/>
<evidence type="ECO:0000256" key="1">
    <source>
        <dbReference type="ARBA" id="ARBA00009995"/>
    </source>
</evidence>
<dbReference type="AlphaFoldDB" id="M2R5P4"/>
<keyword evidence="2 3" id="KW-0808">Transferase</keyword>
<name>M2R5P4_CERS8</name>
<dbReference type="Gene3D" id="3.40.50.2000">
    <property type="entry name" value="Glycogen Phosphorylase B"/>
    <property type="match status" value="2"/>
</dbReference>
<dbReference type="PANTHER" id="PTHR48047">
    <property type="entry name" value="GLYCOSYLTRANSFERASE"/>
    <property type="match status" value="1"/>
</dbReference>
<dbReference type="Pfam" id="PF00201">
    <property type="entry name" value="UDPGT"/>
    <property type="match status" value="1"/>
</dbReference>
<dbReference type="Proteomes" id="UP000016930">
    <property type="component" value="Unassembled WGS sequence"/>
</dbReference>
<organism evidence="3 4">
    <name type="scientific">Ceriporiopsis subvermispora (strain B)</name>
    <name type="common">White-rot fungus</name>
    <name type="synonym">Gelatoporia subvermispora</name>
    <dbReference type="NCBI Taxonomy" id="914234"/>
    <lineage>
        <taxon>Eukaryota</taxon>
        <taxon>Fungi</taxon>
        <taxon>Dikarya</taxon>
        <taxon>Basidiomycota</taxon>
        <taxon>Agaricomycotina</taxon>
        <taxon>Agaricomycetes</taxon>
        <taxon>Polyporales</taxon>
        <taxon>Gelatoporiaceae</taxon>
        <taxon>Gelatoporia</taxon>
    </lineage>
</organism>
<keyword evidence="4" id="KW-1185">Reference proteome</keyword>
<sequence>MIDVAVQPKSHIVFIAYESWGAVLRIKPVYVTFFVVHRLYDRVRAELQRNFAPEEQSVLQLVRVVGLHHESFDPIDTRDIDAHFEDAYGKLVKKEPVTCMHTSVQYDAIPPPEVVFIDFYALRPLQAVRGLSGKSAKVYVWFSGSPDAFIAAFGPASIGGKADLYPQVKEEVAKTGRDLNEVAMQIMHGISGRVVRVPGLPPMYDYEHIPQEVPLWIVALIRLSCLTGSDGVVFSTPEPLQPEAIASVREWFTQENRVTYSFGPLVPSGTRAADYELVQSGKGGEIQQFLDSVLKSHGEHSLVYWSFGSVFWPTDPAKVWVILDVLMEKKIPFIMSHASPFGAVPEAVQEKVQQYGLGILCPWTPQQTILGHSATGWFVTHAGLNGVLESLSQGVPMICWPFTADQPTNAAHLSNDLNVAYELLEVRSGLGLRPIFRTGKAPTGTVESVRAEAQELFGKAFEEDGAEKRANALKMKEAFARCWEEGGSSEKELRRLVGSFGPV</sequence>
<reference evidence="3 4" key="1">
    <citation type="journal article" date="2012" name="Proc. Natl. Acad. Sci. U.S.A.">
        <title>Comparative genomics of Ceriporiopsis subvermispora and Phanerochaete chrysosporium provide insight into selective ligninolysis.</title>
        <authorList>
            <person name="Fernandez-Fueyo E."/>
            <person name="Ruiz-Duenas F.J."/>
            <person name="Ferreira P."/>
            <person name="Floudas D."/>
            <person name="Hibbett D.S."/>
            <person name="Canessa P."/>
            <person name="Larrondo L.F."/>
            <person name="James T.Y."/>
            <person name="Seelenfreund D."/>
            <person name="Lobos S."/>
            <person name="Polanco R."/>
            <person name="Tello M."/>
            <person name="Honda Y."/>
            <person name="Watanabe T."/>
            <person name="Watanabe T."/>
            <person name="Ryu J.S."/>
            <person name="Kubicek C.P."/>
            <person name="Schmoll M."/>
            <person name="Gaskell J."/>
            <person name="Hammel K.E."/>
            <person name="St John F.J."/>
            <person name="Vanden Wymelenberg A."/>
            <person name="Sabat G."/>
            <person name="Splinter BonDurant S."/>
            <person name="Syed K."/>
            <person name="Yadav J.S."/>
            <person name="Doddapaneni H."/>
            <person name="Subramanian V."/>
            <person name="Lavin J.L."/>
            <person name="Oguiza J.A."/>
            <person name="Perez G."/>
            <person name="Pisabarro A.G."/>
            <person name="Ramirez L."/>
            <person name="Santoyo F."/>
            <person name="Master E."/>
            <person name="Coutinho P.M."/>
            <person name="Henrissat B."/>
            <person name="Lombard V."/>
            <person name="Magnuson J.K."/>
            <person name="Kuees U."/>
            <person name="Hori C."/>
            <person name="Igarashi K."/>
            <person name="Samejima M."/>
            <person name="Held B.W."/>
            <person name="Barry K.W."/>
            <person name="LaButti K.M."/>
            <person name="Lapidus A."/>
            <person name="Lindquist E.A."/>
            <person name="Lucas S.M."/>
            <person name="Riley R."/>
            <person name="Salamov A.A."/>
            <person name="Hoffmeister D."/>
            <person name="Schwenk D."/>
            <person name="Hadar Y."/>
            <person name="Yarden O."/>
            <person name="de Vries R.P."/>
            <person name="Wiebenga A."/>
            <person name="Stenlid J."/>
            <person name="Eastwood D."/>
            <person name="Grigoriev I.V."/>
            <person name="Berka R.M."/>
            <person name="Blanchette R.A."/>
            <person name="Kersten P."/>
            <person name="Martinez A.T."/>
            <person name="Vicuna R."/>
            <person name="Cullen D."/>
        </authorList>
    </citation>
    <scope>NUCLEOTIDE SEQUENCE [LARGE SCALE GENOMIC DNA]</scope>
    <source>
        <strain evidence="3 4">B</strain>
    </source>
</reference>
<evidence type="ECO:0000313" key="4">
    <source>
        <dbReference type="Proteomes" id="UP000016930"/>
    </source>
</evidence>
<proteinExistence type="inferred from homology"/>
<dbReference type="SUPFAM" id="SSF53756">
    <property type="entry name" value="UDP-Glycosyltransferase/glycogen phosphorylase"/>
    <property type="match status" value="1"/>
</dbReference>
<evidence type="ECO:0000313" key="3">
    <source>
        <dbReference type="EMBL" id="EMD34231.1"/>
    </source>
</evidence>
<dbReference type="OrthoDB" id="5835829at2759"/>
<accession>M2R5P4</accession>
<dbReference type="EMBL" id="KB445803">
    <property type="protein sequence ID" value="EMD34231.1"/>
    <property type="molecule type" value="Genomic_DNA"/>
</dbReference>
<dbReference type="CDD" id="cd03784">
    <property type="entry name" value="GT1_Gtf-like"/>
    <property type="match status" value="1"/>
</dbReference>
<comment type="similarity">
    <text evidence="1">Belongs to the UDP-glycosyltransferase family.</text>
</comment>
<dbReference type="GO" id="GO:0035251">
    <property type="term" value="F:UDP-glucosyltransferase activity"/>
    <property type="evidence" value="ECO:0007669"/>
    <property type="project" value="TreeGrafter"/>
</dbReference>
<protein>
    <submittedName>
        <fullName evidence="3">Glycosyltransferase family 1 protein</fullName>
    </submittedName>
</protein>
<dbReference type="InterPro" id="IPR002213">
    <property type="entry name" value="UDP_glucos_trans"/>
</dbReference>